<reference evidence="1" key="1">
    <citation type="submission" date="2020-05" db="EMBL/GenBank/DDBJ databases">
        <authorList>
            <person name="Chiriac C."/>
            <person name="Salcher M."/>
            <person name="Ghai R."/>
            <person name="Kavagutti S V."/>
        </authorList>
    </citation>
    <scope>NUCLEOTIDE SEQUENCE</scope>
</reference>
<sequence length="347" mass="35367">MGLNKLNHIYKEPFILDTLRVDNDVAIADQLAVSAIIQNLTIKDLTVTGDLTAGVTNISGDDKNNIKVGENALSFVTTGIQNTAFGRNTLFSNNTGSNNIAIGDTALNENASGSDSIAIGQNTLKSSNASGGTAIGSKALELSTGANNTAIGFNAGLINTNGASNTFLGALAGSAVTSGSKNVIIGANTGSSIATSSNNIIISDGDGNSRISVNSTGVVSIPGSVSVTGTAIYHIETNTPTLSAGNSYTYTLVLADDGKFVDMNTTTGITNYINVPLNSSVAFPVGTQINIVQTGVGQTVIRDSTNGGISGVTVNATPGKKLRATWSVATLVKRSTNDWLLMGDLTV</sequence>
<accession>A0A6J7WVX2</accession>
<dbReference type="EMBL" id="LR798295">
    <property type="protein sequence ID" value="CAB5221880.1"/>
    <property type="molecule type" value="Genomic_DNA"/>
</dbReference>
<dbReference type="InterPro" id="IPR011049">
    <property type="entry name" value="Serralysin-like_metalloprot_C"/>
</dbReference>
<protein>
    <submittedName>
        <fullName evidence="1">Uncharacterized protein</fullName>
    </submittedName>
</protein>
<organism evidence="1">
    <name type="scientific">uncultured Caudovirales phage</name>
    <dbReference type="NCBI Taxonomy" id="2100421"/>
    <lineage>
        <taxon>Viruses</taxon>
        <taxon>Duplodnaviria</taxon>
        <taxon>Heunggongvirae</taxon>
        <taxon>Uroviricota</taxon>
        <taxon>Caudoviricetes</taxon>
        <taxon>Peduoviridae</taxon>
        <taxon>Maltschvirus</taxon>
        <taxon>Maltschvirus maltsch</taxon>
    </lineage>
</organism>
<gene>
    <name evidence="1" type="ORF">UFOVP359_115</name>
</gene>
<evidence type="ECO:0000313" key="1">
    <source>
        <dbReference type="EMBL" id="CAB5221880.1"/>
    </source>
</evidence>
<dbReference type="Gene3D" id="2.150.10.10">
    <property type="entry name" value="Serralysin-like metalloprotease, C-terminal"/>
    <property type="match status" value="1"/>
</dbReference>
<name>A0A6J7WVX2_9CAUD</name>
<proteinExistence type="predicted"/>